<accession>A0A1S1MT87</accession>
<evidence type="ECO:0000259" key="1">
    <source>
        <dbReference type="PROSITE" id="PS51186"/>
    </source>
</evidence>
<dbReference type="Pfam" id="PF13302">
    <property type="entry name" value="Acetyltransf_3"/>
    <property type="match status" value="1"/>
</dbReference>
<name>A0A1S1MT87_9GAMM</name>
<dbReference type="STRING" id="1859457.BET10_14910"/>
<organism evidence="2 3">
    <name type="scientific">Pseudoalteromonas amylolytica</name>
    <dbReference type="NCBI Taxonomy" id="1859457"/>
    <lineage>
        <taxon>Bacteria</taxon>
        <taxon>Pseudomonadati</taxon>
        <taxon>Pseudomonadota</taxon>
        <taxon>Gammaproteobacteria</taxon>
        <taxon>Alteromonadales</taxon>
        <taxon>Pseudoalteromonadaceae</taxon>
        <taxon>Pseudoalteromonas</taxon>
    </lineage>
</organism>
<dbReference type="EMBL" id="MKJU01000027">
    <property type="protein sequence ID" value="OHU90062.1"/>
    <property type="molecule type" value="Genomic_DNA"/>
</dbReference>
<keyword evidence="3" id="KW-1185">Reference proteome</keyword>
<dbReference type="InterPro" id="IPR000182">
    <property type="entry name" value="GNAT_dom"/>
</dbReference>
<dbReference type="PANTHER" id="PTHR43792">
    <property type="entry name" value="GNAT FAMILY, PUTATIVE (AFU_ORTHOLOGUE AFUA_3G00765)-RELATED-RELATED"/>
    <property type="match status" value="1"/>
</dbReference>
<gene>
    <name evidence="2" type="ORF">BET10_14910</name>
</gene>
<evidence type="ECO:0000313" key="2">
    <source>
        <dbReference type="EMBL" id="OHU90062.1"/>
    </source>
</evidence>
<dbReference type="Gene3D" id="3.40.630.30">
    <property type="match status" value="1"/>
</dbReference>
<sequence>MQPIITTARLTLRPFNFDDAAIVAKLAGDKRVSDMTKNIPYPYSQDMATEWISTHQSQYESGESVVYAITQRGDNSVIGALGFVEIVNNVGTLGYWLGCDYWGQGIAPEAVNGLVDYYKKHHNLQGLEATHFVENIRSRAVISKLGLNYVEDTEIALQGKQRAISVHRVRF</sequence>
<dbReference type="OrthoDB" id="9801656at2"/>
<proteinExistence type="predicted"/>
<reference evidence="2 3" key="1">
    <citation type="submission" date="2016-09" db="EMBL/GenBank/DDBJ databases">
        <title>Pseudoalteromonas amylolytica sp. nov., isolated from the surface seawater.</title>
        <authorList>
            <person name="Wu Y.-H."/>
            <person name="Cheng H."/>
            <person name="Jin X.-B."/>
            <person name="Wang C.-S."/>
            <person name="Xu X.-W."/>
        </authorList>
    </citation>
    <scope>NUCLEOTIDE SEQUENCE [LARGE SCALE GENOMIC DNA]</scope>
    <source>
        <strain evidence="2 3">JW1</strain>
    </source>
</reference>
<dbReference type="InterPro" id="IPR016181">
    <property type="entry name" value="Acyl_CoA_acyltransferase"/>
</dbReference>
<evidence type="ECO:0000313" key="3">
    <source>
        <dbReference type="Proteomes" id="UP000179786"/>
    </source>
</evidence>
<dbReference type="SUPFAM" id="SSF55729">
    <property type="entry name" value="Acyl-CoA N-acyltransferases (Nat)"/>
    <property type="match status" value="1"/>
</dbReference>
<dbReference type="InterPro" id="IPR051531">
    <property type="entry name" value="N-acetyltransferase"/>
</dbReference>
<dbReference type="GO" id="GO:0016747">
    <property type="term" value="F:acyltransferase activity, transferring groups other than amino-acyl groups"/>
    <property type="evidence" value="ECO:0007669"/>
    <property type="project" value="InterPro"/>
</dbReference>
<dbReference type="RefSeq" id="WP_070986030.1">
    <property type="nucleotide sequence ID" value="NZ_MKJU01000027.1"/>
</dbReference>
<protein>
    <recommendedName>
        <fullName evidence="1">N-acetyltransferase domain-containing protein</fullName>
    </recommendedName>
</protein>
<dbReference type="AlphaFoldDB" id="A0A1S1MT87"/>
<comment type="caution">
    <text evidence="2">The sequence shown here is derived from an EMBL/GenBank/DDBJ whole genome shotgun (WGS) entry which is preliminary data.</text>
</comment>
<feature type="domain" description="N-acetyltransferase" evidence="1">
    <location>
        <begin position="10"/>
        <end position="171"/>
    </location>
</feature>
<dbReference type="Proteomes" id="UP000179786">
    <property type="component" value="Unassembled WGS sequence"/>
</dbReference>
<dbReference type="PROSITE" id="PS51186">
    <property type="entry name" value="GNAT"/>
    <property type="match status" value="1"/>
</dbReference>